<reference evidence="1 2" key="1">
    <citation type="journal article" date="2013" name="Fungal Biol.">
        <title>Analysis of microsatellite markers in the genome of the plant pathogen Ceratocystis fimbriata.</title>
        <authorList>
            <person name="Simpson M.C."/>
            <person name="Wilken P.M."/>
            <person name="Coetzee M.P."/>
            <person name="Wingfield M.J."/>
            <person name="Wingfield B.D."/>
        </authorList>
    </citation>
    <scope>NUCLEOTIDE SEQUENCE [LARGE SCALE GENOMIC DNA]</scope>
    <source>
        <strain evidence="1 2">CBS 114723</strain>
    </source>
</reference>
<reference evidence="1 2" key="2">
    <citation type="journal article" date="2013" name="IMA Fungus">
        <title>IMA Genome-F 1: Ceratocystis fimbriata: Draft nuclear genome sequence for the plant pathogen, Ceratocystis fimbriata.</title>
        <authorList>
            <person name="Wilken P.M."/>
            <person name="Steenkamp E.T."/>
            <person name="Wingfield M.J."/>
            <person name="de Beer Z.W."/>
            <person name="Wingfield B.D."/>
        </authorList>
    </citation>
    <scope>NUCLEOTIDE SEQUENCE [LARGE SCALE GENOMIC DNA]</scope>
    <source>
        <strain evidence="1 2">CBS 114723</strain>
    </source>
</reference>
<dbReference type="EMBL" id="APWK03000100">
    <property type="protein sequence ID" value="PHH51229.1"/>
    <property type="molecule type" value="Genomic_DNA"/>
</dbReference>
<proteinExistence type="predicted"/>
<evidence type="ECO:0000313" key="1">
    <source>
        <dbReference type="EMBL" id="PHH51229.1"/>
    </source>
</evidence>
<evidence type="ECO:0000313" key="2">
    <source>
        <dbReference type="Proteomes" id="UP000222788"/>
    </source>
</evidence>
<keyword evidence="2" id="KW-1185">Reference proteome</keyword>
<comment type="caution">
    <text evidence="1">The sequence shown here is derived from an EMBL/GenBank/DDBJ whole genome shotgun (WGS) entry which is preliminary data.</text>
</comment>
<name>A0A2C5WK91_9PEZI</name>
<dbReference type="Proteomes" id="UP000222788">
    <property type="component" value="Unassembled WGS sequence"/>
</dbReference>
<protein>
    <submittedName>
        <fullName evidence="1">Uncharacterized protein</fullName>
    </submittedName>
</protein>
<gene>
    <name evidence="1" type="ORF">CFIMG_002459RA</name>
</gene>
<accession>A0A2C5WK91</accession>
<sequence>MAAHSELVRRVCGPICWWATCAQLCDLIEPISVFRGWDVIFESRINASQMQRETVLCRVWGQDPVERRD</sequence>
<organism evidence="1 2">
    <name type="scientific">Ceratocystis fimbriata CBS 114723</name>
    <dbReference type="NCBI Taxonomy" id="1035309"/>
    <lineage>
        <taxon>Eukaryota</taxon>
        <taxon>Fungi</taxon>
        <taxon>Dikarya</taxon>
        <taxon>Ascomycota</taxon>
        <taxon>Pezizomycotina</taxon>
        <taxon>Sordariomycetes</taxon>
        <taxon>Hypocreomycetidae</taxon>
        <taxon>Microascales</taxon>
        <taxon>Ceratocystidaceae</taxon>
        <taxon>Ceratocystis</taxon>
    </lineage>
</organism>
<dbReference type="AlphaFoldDB" id="A0A2C5WK91"/>